<protein>
    <submittedName>
        <fullName evidence="1">Uncharacterized protein</fullName>
    </submittedName>
</protein>
<gene>
    <name evidence="1" type="ORF">SAMN03097708_01780</name>
</gene>
<dbReference type="RefSeq" id="WP_092995605.1">
    <property type="nucleotide sequence ID" value="NZ_FMWD01000005.1"/>
</dbReference>
<evidence type="ECO:0000313" key="1">
    <source>
        <dbReference type="EMBL" id="SCZ59065.1"/>
    </source>
</evidence>
<evidence type="ECO:0000313" key="2">
    <source>
        <dbReference type="Proteomes" id="UP000199648"/>
    </source>
</evidence>
<dbReference type="AlphaFoldDB" id="A0A1G5QB15"/>
<dbReference type="STRING" id="415747.SAMN03097708_01780"/>
<dbReference type="OrthoDB" id="9792093at2"/>
<sequence length="87" mass="9558">MPRRSFAEPETFQRVLRQILQAAAKRGIDESELAVRAGAAPETLSRMKTRGNGDFGLVTRLAQVAGLRITAVPDNDALESLQRGDFF</sequence>
<keyword evidence="2" id="KW-1185">Reference proteome</keyword>
<dbReference type="Proteomes" id="UP000199648">
    <property type="component" value="Unassembled WGS sequence"/>
</dbReference>
<dbReference type="SUPFAM" id="SSF47413">
    <property type="entry name" value="lambda repressor-like DNA-binding domains"/>
    <property type="match status" value="1"/>
</dbReference>
<reference evidence="1 2" key="1">
    <citation type="submission" date="2016-10" db="EMBL/GenBank/DDBJ databases">
        <authorList>
            <person name="de Groot N.N."/>
        </authorList>
    </citation>
    <scope>NUCLEOTIDE SEQUENCE [LARGE SCALE GENOMIC DNA]</scope>
    <source>
        <strain evidence="1 2">HLD2</strain>
    </source>
</reference>
<dbReference type="InterPro" id="IPR010982">
    <property type="entry name" value="Lambda_DNA-bd_dom_sf"/>
</dbReference>
<name>A0A1G5QB15_9GAMM</name>
<organism evidence="1 2">
    <name type="scientific">Thiohalomonas denitrificans</name>
    <dbReference type="NCBI Taxonomy" id="415747"/>
    <lineage>
        <taxon>Bacteria</taxon>
        <taxon>Pseudomonadati</taxon>
        <taxon>Pseudomonadota</taxon>
        <taxon>Gammaproteobacteria</taxon>
        <taxon>Thiohalomonadales</taxon>
        <taxon>Thiohalomonadaceae</taxon>
        <taxon>Thiohalomonas</taxon>
    </lineage>
</organism>
<proteinExistence type="predicted"/>
<accession>A0A1G5QB15</accession>
<dbReference type="EMBL" id="FMWD01000005">
    <property type="protein sequence ID" value="SCZ59065.1"/>
    <property type="molecule type" value="Genomic_DNA"/>
</dbReference>
<dbReference type="GO" id="GO:0003677">
    <property type="term" value="F:DNA binding"/>
    <property type="evidence" value="ECO:0007669"/>
    <property type="project" value="InterPro"/>
</dbReference>